<feature type="region of interest" description="Disordered" evidence="1">
    <location>
        <begin position="297"/>
        <end position="471"/>
    </location>
</feature>
<dbReference type="PANTHER" id="PTHR40903">
    <property type="entry name" value="GLYCINE-RICH CELL WALL STRUCTURAL PROTEIN 1-LIKE"/>
    <property type="match status" value="1"/>
</dbReference>
<sequence length="496" mass="52861">MKLLASLFLFLTSVIALDVSSTTTITSASVLGESYLIESTGVLELLNSIQLYLTSLTVRSLGQFFFLADSLTNIDIQTMDNSGYVLFDLPDSTYLPFRSNSRNSGEFVVNTGHSIVDFTDLDNTGSLTLWATFYTGPIAFFHGLVNTGNICLHEFVSNIENASGKGCYALSQSTVYIQSAASDFEPTVVFEDPSNGFYIVNTPQVLRLKLINFGNGNFIGFPNQGYITMNYFSGSGYLVVYIAIYEIYVNIGFGYDLGLFIASSNSEQVRIKYDGSVPSGANQGGCSCSLNIRTPPAPESTIELETSSEVSTSSSIEITSSSVVTSTSSSVAGSTYRSSTKSHSSSKSCPTPKPTNGHGNNGNGHDNNHGNGHDNNHGNNSNGNNHGNDNHNGNGNSNNHDNHDNGHGKEHNDGHTNGNGNNNHNDNHGNGNSNNNNNNHGNSKGKSNNNNGNGKGNDKGGGNGKGHKRRDVLDNSACSTHKSMLVLASLVFLAIV</sequence>
<organism evidence="4">
    <name type="scientific">Spathaspora passalidarum (strain NRRL Y-27907 / 11-Y1)</name>
    <dbReference type="NCBI Taxonomy" id="619300"/>
    <lineage>
        <taxon>Eukaryota</taxon>
        <taxon>Fungi</taxon>
        <taxon>Dikarya</taxon>
        <taxon>Ascomycota</taxon>
        <taxon>Saccharomycotina</taxon>
        <taxon>Pichiomycetes</taxon>
        <taxon>Debaryomycetaceae</taxon>
        <taxon>Spathaspora</taxon>
    </lineage>
</organism>
<feature type="compositionally biased region" description="Low complexity" evidence="1">
    <location>
        <begin position="299"/>
        <end position="358"/>
    </location>
</feature>
<proteinExistence type="predicted"/>
<gene>
    <name evidence="3" type="ORF">SPAPADRAFT_51724</name>
</gene>
<dbReference type="OrthoDB" id="4027973at2759"/>
<evidence type="ECO:0008006" key="5">
    <source>
        <dbReference type="Google" id="ProtNLM"/>
    </source>
</evidence>
<feature type="signal peptide" evidence="2">
    <location>
        <begin position="1"/>
        <end position="16"/>
    </location>
</feature>
<feature type="compositionally biased region" description="Low complexity" evidence="1">
    <location>
        <begin position="377"/>
        <end position="399"/>
    </location>
</feature>
<feature type="compositionally biased region" description="Low complexity" evidence="1">
    <location>
        <begin position="415"/>
        <end position="452"/>
    </location>
</feature>
<keyword evidence="2" id="KW-0732">Signal</keyword>
<evidence type="ECO:0000256" key="1">
    <source>
        <dbReference type="SAM" id="MobiDB-lite"/>
    </source>
</evidence>
<evidence type="ECO:0000313" key="3">
    <source>
        <dbReference type="EMBL" id="EGW31743.1"/>
    </source>
</evidence>
<dbReference type="EMBL" id="GL996503">
    <property type="protein sequence ID" value="EGW31743.1"/>
    <property type="molecule type" value="Genomic_DNA"/>
</dbReference>
<feature type="compositionally biased region" description="Gly residues" evidence="1">
    <location>
        <begin position="453"/>
        <end position="464"/>
    </location>
</feature>
<name>G3ARD6_SPAPN</name>
<feature type="compositionally biased region" description="Basic and acidic residues" evidence="1">
    <location>
        <begin position="400"/>
        <end position="414"/>
    </location>
</feature>
<dbReference type="Proteomes" id="UP000000709">
    <property type="component" value="Unassembled WGS sequence"/>
</dbReference>
<dbReference type="KEGG" id="spaa:SPAPADRAFT_51724"/>
<evidence type="ECO:0000256" key="2">
    <source>
        <dbReference type="SAM" id="SignalP"/>
    </source>
</evidence>
<protein>
    <recommendedName>
        <fullName evidence="5">Hyphally-regulated cell wall protein N-terminal domain-containing protein</fullName>
    </recommendedName>
</protein>
<keyword evidence="4" id="KW-1185">Reference proteome</keyword>
<dbReference type="InParanoid" id="G3ARD6"/>
<feature type="compositionally biased region" description="Basic and acidic residues" evidence="1">
    <location>
        <begin position="366"/>
        <end position="376"/>
    </location>
</feature>
<dbReference type="RefSeq" id="XP_007376521.1">
    <property type="nucleotide sequence ID" value="XM_007376459.1"/>
</dbReference>
<dbReference type="AlphaFoldDB" id="G3ARD6"/>
<reference evidence="3 4" key="1">
    <citation type="journal article" date="2011" name="Proc. Natl. Acad. Sci. U.S.A.">
        <title>Comparative genomics of xylose-fermenting fungi for enhanced biofuel production.</title>
        <authorList>
            <person name="Wohlbach D.J."/>
            <person name="Kuo A."/>
            <person name="Sato T.K."/>
            <person name="Potts K.M."/>
            <person name="Salamov A.A."/>
            <person name="LaButti K.M."/>
            <person name="Sun H."/>
            <person name="Clum A."/>
            <person name="Pangilinan J.L."/>
            <person name="Lindquist E.A."/>
            <person name="Lucas S."/>
            <person name="Lapidus A."/>
            <person name="Jin M."/>
            <person name="Gunawan C."/>
            <person name="Balan V."/>
            <person name="Dale B.E."/>
            <person name="Jeffries T.W."/>
            <person name="Zinkel R."/>
            <person name="Barry K.W."/>
            <person name="Grigoriev I.V."/>
            <person name="Gasch A.P."/>
        </authorList>
    </citation>
    <scope>NUCLEOTIDE SEQUENCE [LARGE SCALE GENOMIC DNA]</scope>
    <source>
        <strain evidence="4">NRRL Y-27907 / 11-Y1</strain>
    </source>
</reference>
<accession>G3ARD6</accession>
<evidence type="ECO:0000313" key="4">
    <source>
        <dbReference type="Proteomes" id="UP000000709"/>
    </source>
</evidence>
<dbReference type="GeneID" id="18871586"/>
<dbReference type="PANTHER" id="PTHR40903:SF1">
    <property type="entry name" value="HYPHALLY REGULATED CELL WALL PROTEIN 3"/>
    <property type="match status" value="1"/>
</dbReference>
<dbReference type="HOGENOM" id="CLU_474994_0_0_1"/>
<feature type="chain" id="PRO_5003442525" description="Hyphally-regulated cell wall protein N-terminal domain-containing protein" evidence="2">
    <location>
        <begin position="17"/>
        <end position="496"/>
    </location>
</feature>